<keyword evidence="11" id="KW-0732">Signal</keyword>
<dbReference type="InterPro" id="IPR006260">
    <property type="entry name" value="TonB/TolA_C"/>
</dbReference>
<dbReference type="InterPro" id="IPR016087">
    <property type="entry name" value="Chalcone_isomerase"/>
</dbReference>
<comment type="subcellular location">
    <subcellularLocation>
        <location evidence="1">Cell inner membrane</location>
        <topology evidence="1">Single-pass membrane protein</topology>
        <orientation evidence="1">Periplasmic side</orientation>
    </subcellularLocation>
</comment>
<evidence type="ECO:0000313" key="14">
    <source>
        <dbReference type="Proteomes" id="UP001273505"/>
    </source>
</evidence>
<keyword evidence="3" id="KW-0813">Transport</keyword>
<feature type="chain" id="PRO_5047061946" evidence="11">
    <location>
        <begin position="20"/>
        <end position="421"/>
    </location>
</feature>
<dbReference type="Pfam" id="PF03544">
    <property type="entry name" value="TonB_C"/>
    <property type="match status" value="1"/>
</dbReference>
<evidence type="ECO:0000256" key="9">
    <source>
        <dbReference type="ARBA" id="ARBA00023136"/>
    </source>
</evidence>
<evidence type="ECO:0000256" key="11">
    <source>
        <dbReference type="SAM" id="SignalP"/>
    </source>
</evidence>
<dbReference type="EMBL" id="JAXAFO010000035">
    <property type="protein sequence ID" value="MDX6850935.1"/>
    <property type="molecule type" value="Genomic_DNA"/>
</dbReference>
<protein>
    <submittedName>
        <fullName evidence="13">TonB family protein</fullName>
    </submittedName>
</protein>
<comment type="caution">
    <text evidence="13">The sequence shown here is derived from an EMBL/GenBank/DDBJ whole genome shotgun (WGS) entry which is preliminary data.</text>
</comment>
<dbReference type="RefSeq" id="WP_302721578.1">
    <property type="nucleotide sequence ID" value="NZ_JAULRU010000344.1"/>
</dbReference>
<evidence type="ECO:0000256" key="3">
    <source>
        <dbReference type="ARBA" id="ARBA00022448"/>
    </source>
</evidence>
<dbReference type="Proteomes" id="UP001273505">
    <property type="component" value="Unassembled WGS sequence"/>
</dbReference>
<evidence type="ECO:0000256" key="8">
    <source>
        <dbReference type="ARBA" id="ARBA00022989"/>
    </source>
</evidence>
<feature type="compositionally biased region" description="Low complexity" evidence="10">
    <location>
        <begin position="245"/>
        <end position="256"/>
    </location>
</feature>
<comment type="similarity">
    <text evidence="2">Belongs to the TonB family.</text>
</comment>
<evidence type="ECO:0000256" key="2">
    <source>
        <dbReference type="ARBA" id="ARBA00006555"/>
    </source>
</evidence>
<gene>
    <name evidence="13" type="ORF">SCD92_16285</name>
</gene>
<organism evidence="13 14">
    <name type="scientific">Gilvimarinus gilvus</name>
    <dbReference type="NCBI Taxonomy" id="3058038"/>
    <lineage>
        <taxon>Bacteria</taxon>
        <taxon>Pseudomonadati</taxon>
        <taxon>Pseudomonadota</taxon>
        <taxon>Gammaproteobacteria</taxon>
        <taxon>Cellvibrionales</taxon>
        <taxon>Cellvibrionaceae</taxon>
        <taxon>Gilvimarinus</taxon>
    </lineage>
</organism>
<feature type="region of interest" description="Disordered" evidence="10">
    <location>
        <begin position="245"/>
        <end position="278"/>
    </location>
</feature>
<dbReference type="Pfam" id="PF16036">
    <property type="entry name" value="Chalcone_3"/>
    <property type="match status" value="1"/>
</dbReference>
<sequence length="421" mass="45094">MIRYFLAIALCFYCTFSAAQSTSAPNGIAPYVELEREAFLMALYVPGGASTAQAALASSGARALEIKFTADKMTAGKLSRLFLQSIAINAHPDVQRTSADSLATFFNSLKGSLRTTDVLTISEKTDASGVYIYLNGQSLANINDANFFNLVLVAWVGAVPPNTEFKAALLGDYRPEDLGRYQSITPTEERRAAIAAWVAPAPSPVVAEVESEKKQSVEKTVVAGAVASEAESAQAQGAVASVAESATESVDSAEATPLESTSTGELPSNAKPEDSAEQRADLALPATTPPAAATGLAEPHAIDVPVQIEQEREEDLPNFSAESLTVLQDYTAQLVLLTHQKIEYPRRAMKLRQTGSVRMGVVINREGEVVDIQPLLESGFKQLDRAVEKAIKSAEPYPALPDAITAERFEFVFPITFMLES</sequence>
<dbReference type="Gene3D" id="3.30.1150.10">
    <property type="match status" value="1"/>
</dbReference>
<name>A0ABU4S1A2_9GAMM</name>
<reference evidence="13 14" key="1">
    <citation type="submission" date="2023-11" db="EMBL/GenBank/DDBJ databases">
        <title>Gilvimarinus fulvus sp. nov., isolated from the surface of Kelp.</title>
        <authorList>
            <person name="Sun Y.Y."/>
            <person name="Gong Y."/>
            <person name="Du Z.J."/>
        </authorList>
    </citation>
    <scope>NUCLEOTIDE SEQUENCE [LARGE SCALE GENOMIC DNA]</scope>
    <source>
        <strain evidence="13 14">SDUM040013</strain>
    </source>
</reference>
<keyword evidence="7" id="KW-0653">Protein transport</keyword>
<dbReference type="InterPro" id="IPR037682">
    <property type="entry name" value="TonB_C"/>
</dbReference>
<keyword evidence="4" id="KW-1003">Cell membrane</keyword>
<evidence type="ECO:0000256" key="10">
    <source>
        <dbReference type="SAM" id="MobiDB-lite"/>
    </source>
</evidence>
<dbReference type="InterPro" id="IPR051045">
    <property type="entry name" value="TonB-dependent_transducer"/>
</dbReference>
<dbReference type="NCBIfam" id="TIGR01352">
    <property type="entry name" value="tonB_Cterm"/>
    <property type="match status" value="1"/>
</dbReference>
<accession>A0ABU4S1A2</accession>
<evidence type="ECO:0000256" key="1">
    <source>
        <dbReference type="ARBA" id="ARBA00004383"/>
    </source>
</evidence>
<feature type="signal peptide" evidence="11">
    <location>
        <begin position="1"/>
        <end position="19"/>
    </location>
</feature>
<evidence type="ECO:0000256" key="7">
    <source>
        <dbReference type="ARBA" id="ARBA00022927"/>
    </source>
</evidence>
<dbReference type="PANTHER" id="PTHR33446">
    <property type="entry name" value="PROTEIN TONB-RELATED"/>
    <property type="match status" value="1"/>
</dbReference>
<proteinExistence type="inferred from homology"/>
<keyword evidence="9" id="KW-0472">Membrane</keyword>
<evidence type="ECO:0000259" key="12">
    <source>
        <dbReference type="PROSITE" id="PS52015"/>
    </source>
</evidence>
<evidence type="ECO:0000256" key="6">
    <source>
        <dbReference type="ARBA" id="ARBA00022692"/>
    </source>
</evidence>
<dbReference type="PROSITE" id="PS52015">
    <property type="entry name" value="TONB_CTD"/>
    <property type="match status" value="1"/>
</dbReference>
<evidence type="ECO:0000313" key="13">
    <source>
        <dbReference type="EMBL" id="MDX6850935.1"/>
    </source>
</evidence>
<keyword evidence="5" id="KW-0997">Cell inner membrane</keyword>
<dbReference type="PANTHER" id="PTHR33446:SF2">
    <property type="entry name" value="PROTEIN TONB"/>
    <property type="match status" value="1"/>
</dbReference>
<keyword evidence="14" id="KW-1185">Reference proteome</keyword>
<evidence type="ECO:0000256" key="4">
    <source>
        <dbReference type="ARBA" id="ARBA00022475"/>
    </source>
</evidence>
<evidence type="ECO:0000256" key="5">
    <source>
        <dbReference type="ARBA" id="ARBA00022519"/>
    </source>
</evidence>
<feature type="domain" description="TonB C-terminal" evidence="12">
    <location>
        <begin position="329"/>
        <end position="421"/>
    </location>
</feature>
<dbReference type="SUPFAM" id="SSF74653">
    <property type="entry name" value="TolA/TonB C-terminal domain"/>
    <property type="match status" value="1"/>
</dbReference>
<keyword evidence="8" id="KW-1133">Transmembrane helix</keyword>
<keyword evidence="6" id="KW-0812">Transmembrane</keyword>